<organism evidence="4">
    <name type="scientific">Tanacetum cinerariifolium</name>
    <name type="common">Dalmatian daisy</name>
    <name type="synonym">Chrysanthemum cinerariifolium</name>
    <dbReference type="NCBI Taxonomy" id="118510"/>
    <lineage>
        <taxon>Eukaryota</taxon>
        <taxon>Viridiplantae</taxon>
        <taxon>Streptophyta</taxon>
        <taxon>Embryophyta</taxon>
        <taxon>Tracheophyta</taxon>
        <taxon>Spermatophyta</taxon>
        <taxon>Magnoliopsida</taxon>
        <taxon>eudicotyledons</taxon>
        <taxon>Gunneridae</taxon>
        <taxon>Pentapetalae</taxon>
        <taxon>asterids</taxon>
        <taxon>campanulids</taxon>
        <taxon>Asterales</taxon>
        <taxon>Asteraceae</taxon>
        <taxon>Asteroideae</taxon>
        <taxon>Anthemideae</taxon>
        <taxon>Anthemidinae</taxon>
        <taxon>Tanacetum</taxon>
    </lineage>
</organism>
<dbReference type="GO" id="GO:0003676">
    <property type="term" value="F:nucleic acid binding"/>
    <property type="evidence" value="ECO:0007669"/>
    <property type="project" value="InterPro"/>
</dbReference>
<dbReference type="GO" id="GO:0008270">
    <property type="term" value="F:zinc ion binding"/>
    <property type="evidence" value="ECO:0007669"/>
    <property type="project" value="InterPro"/>
</dbReference>
<evidence type="ECO:0000256" key="1">
    <source>
        <dbReference type="SAM" id="Coils"/>
    </source>
</evidence>
<dbReference type="EMBL" id="BKCJ010008096">
    <property type="protein sequence ID" value="GEU80530.1"/>
    <property type="molecule type" value="Genomic_DNA"/>
</dbReference>
<dbReference type="AlphaFoldDB" id="A0A6L2N2X7"/>
<dbReference type="SUPFAM" id="SSF56672">
    <property type="entry name" value="DNA/RNA polymerases"/>
    <property type="match status" value="1"/>
</dbReference>
<feature type="region of interest" description="Disordered" evidence="2">
    <location>
        <begin position="329"/>
        <end position="359"/>
    </location>
</feature>
<accession>A0A6L2N2X7</accession>
<dbReference type="Pfam" id="PF07727">
    <property type="entry name" value="RVT_2"/>
    <property type="match status" value="1"/>
</dbReference>
<proteinExistence type="predicted"/>
<feature type="compositionally biased region" description="Basic and acidic residues" evidence="2">
    <location>
        <begin position="349"/>
        <end position="359"/>
    </location>
</feature>
<sequence length="1242" mass="142528">MDSQSTQTIKLPILQPGEYDLWKMRMEQYLQCIDYTLWEIIENGNAPIVTKTVDGKLKTVENLSDAVIYSFFASQPSIPQLDNEDLQQIHPDDLEEIDLRWNIAMLTMRARRFLKNTERKLDMANKERIGFDKSKVECFNCHKKGHFAREYRAPINQDSRNMEPIKRTVLVEATNSNALVSQYDFVNMRDSEVEKPTIESNEPKTVRKENGALIIKDWVSENFKLTDESHVLLKVPKKDNMYNVDLKNVVPQGSLTCLFAKATSKESNLWHMRLGHKGKQHRASCKTKTTSSISQPLQMLHMDLFGPSFVKSLMKNMYCLVVTDAFSRGGGKKDAKDLGNEDNEALSIEEPRVNQEKDSVNNTNRVNAVSLTVNAASNQVNAIGRKSSIELPDDPNMPELEDISIFEDSNEDFFGAEADLNNLESTFQMDVKSAFLYGKIKEEVYVCQPPGFEDPDFPDRVYKVEKELYGLHQAPRAWHETLLTYLLDNGFQRGMIDKTLFIKKDKSDILLVQVYVDDIIFGSTRKEMCIEFKKMMHKKFQMSSIGEITFFLGLQTASTPMETHKTLLKDEKGEDVDEHLYRSMIGSLMYLTSSRLDIMFAVCACARFQVNPKISYIHDMKRIFRYIKGQPKLGLWYPKDSPFDLVAYLDSDYAGASLDRKSITEDCIVYNCWLQLNAVEVNLTIYTSCVEQFWATAKGKNINGEAQLHAKVDGKKVVISEASIRRDLWFGDDGGIDCLSNETIFEQISLMGAKKTAWNEFRSTIASAVICLATDQKFNFSKYIFDNMVTNLDNATKFLMLLRFVQVFLNNQLEEMANHTRIYVPPSHTKKIFRNIKRVEKGFSGRDTPLIPTMMVQAQEELETVTDEAVNEVIYDSLKRATITATSLDAEHGRGNIRDTITQTRRVKRLEKNRRSITHGLKRLYKFGLSARVESFADEKSLGKEDASKQGRISDINANEDIYLVNVYRDEDIFSVNDQDDTSMFDVDKDLQGEEVVVEEVNAARITTATTTTAATTPTISIDEITLAKALIEIKTSRPKSKGLDKGKRIMVEEHLKMKKKDQILFYEEVARKLQEEIYEQERLVRERARQEEEANSALIKTCEDIQTKVDADYQLKKFFAAKRDEERRKKPPTKAQQRSIMTTYLKNMDGWKPRALKNKSFAKIKELFDQAMERINSFVDFITELVEEEIEDENRSAELKRCLEIVHDDEDEVTIDATPVSSNSPTIVDSKIYKEGRKSFF</sequence>
<keyword evidence="1" id="KW-0175">Coiled coil</keyword>
<reference evidence="4" key="1">
    <citation type="journal article" date="2019" name="Sci. Rep.">
        <title>Draft genome of Tanacetum cinerariifolium, the natural source of mosquito coil.</title>
        <authorList>
            <person name="Yamashiro T."/>
            <person name="Shiraishi A."/>
            <person name="Satake H."/>
            <person name="Nakayama K."/>
        </authorList>
    </citation>
    <scope>NUCLEOTIDE SEQUENCE</scope>
</reference>
<dbReference type="InterPro" id="IPR036875">
    <property type="entry name" value="Znf_CCHC_sf"/>
</dbReference>
<comment type="caution">
    <text evidence="4">The sequence shown here is derived from an EMBL/GenBank/DDBJ whole genome shotgun (WGS) entry which is preliminary data.</text>
</comment>
<dbReference type="SUPFAM" id="SSF57756">
    <property type="entry name" value="Retrovirus zinc finger-like domains"/>
    <property type="match status" value="1"/>
</dbReference>
<name>A0A6L2N2X7_TANCI</name>
<feature type="coiled-coil region" evidence="1">
    <location>
        <begin position="1057"/>
        <end position="1101"/>
    </location>
</feature>
<dbReference type="InterPro" id="IPR013103">
    <property type="entry name" value="RVT_2"/>
</dbReference>
<gene>
    <name evidence="4" type="ORF">Tci_052508</name>
</gene>
<dbReference type="InterPro" id="IPR043502">
    <property type="entry name" value="DNA/RNA_pol_sf"/>
</dbReference>
<dbReference type="Gene3D" id="4.10.60.10">
    <property type="entry name" value="Zinc finger, CCHC-type"/>
    <property type="match status" value="1"/>
</dbReference>
<feature type="domain" description="Reverse transcriptase Ty1/copia-type" evidence="3">
    <location>
        <begin position="427"/>
        <end position="557"/>
    </location>
</feature>
<evidence type="ECO:0000259" key="3">
    <source>
        <dbReference type="Pfam" id="PF07727"/>
    </source>
</evidence>
<evidence type="ECO:0000256" key="2">
    <source>
        <dbReference type="SAM" id="MobiDB-lite"/>
    </source>
</evidence>
<dbReference type="PANTHER" id="PTHR11439">
    <property type="entry name" value="GAG-POL-RELATED RETROTRANSPOSON"/>
    <property type="match status" value="1"/>
</dbReference>
<dbReference type="PANTHER" id="PTHR11439:SF495">
    <property type="entry name" value="REVERSE TRANSCRIPTASE, RNA-DEPENDENT DNA POLYMERASE-RELATED"/>
    <property type="match status" value="1"/>
</dbReference>
<protein>
    <submittedName>
        <fullName evidence="4">Uncharacterized mitochondrial protein AtMg00810-like</fullName>
    </submittedName>
</protein>
<evidence type="ECO:0000313" key="4">
    <source>
        <dbReference type="EMBL" id="GEU80530.1"/>
    </source>
</evidence>